<keyword evidence="2" id="KW-0472">Membrane</keyword>
<dbReference type="Proteomes" id="UP000041254">
    <property type="component" value="Unassembled WGS sequence"/>
</dbReference>
<feature type="region of interest" description="Disordered" evidence="1">
    <location>
        <begin position="58"/>
        <end position="82"/>
    </location>
</feature>
<sequence length="82" mass="9135">MAWTTQTQLPFFVLILGGHAVVVHPLYHSKDIDRNSNEPFPHSKWMEKVNEIIEAAVRKVPRETDAEGGSSSSSSSKKSNPM</sequence>
<dbReference type="EMBL" id="CDMY01000323">
    <property type="protein sequence ID" value="CEM02324.1"/>
    <property type="molecule type" value="Genomic_DNA"/>
</dbReference>
<accession>A0A0G4EVL1</accession>
<organism evidence="3 4">
    <name type="scientific">Vitrella brassicaformis (strain CCMP3155)</name>
    <dbReference type="NCBI Taxonomy" id="1169540"/>
    <lineage>
        <taxon>Eukaryota</taxon>
        <taxon>Sar</taxon>
        <taxon>Alveolata</taxon>
        <taxon>Colpodellida</taxon>
        <taxon>Vitrellaceae</taxon>
        <taxon>Vitrella</taxon>
    </lineage>
</organism>
<dbReference type="InParanoid" id="A0A0G4EVL1"/>
<keyword evidence="2" id="KW-1133">Transmembrane helix</keyword>
<protein>
    <submittedName>
        <fullName evidence="3">Uncharacterized protein</fullName>
    </submittedName>
</protein>
<reference evidence="3 4" key="1">
    <citation type="submission" date="2014-11" db="EMBL/GenBank/DDBJ databases">
        <authorList>
            <person name="Zhu J."/>
            <person name="Qi W."/>
            <person name="Song R."/>
        </authorList>
    </citation>
    <scope>NUCLEOTIDE SEQUENCE [LARGE SCALE GENOMIC DNA]</scope>
</reference>
<feature type="transmembrane region" description="Helical" evidence="2">
    <location>
        <begin position="6"/>
        <end position="27"/>
    </location>
</feature>
<keyword evidence="2" id="KW-0812">Transmembrane</keyword>
<dbReference type="VEuPathDB" id="CryptoDB:Vbra_5436"/>
<dbReference type="AlphaFoldDB" id="A0A0G4EVL1"/>
<evidence type="ECO:0000313" key="3">
    <source>
        <dbReference type="EMBL" id="CEM02324.1"/>
    </source>
</evidence>
<proteinExistence type="predicted"/>
<name>A0A0G4EVL1_VITBC</name>
<feature type="compositionally biased region" description="Low complexity" evidence="1">
    <location>
        <begin position="70"/>
        <end position="82"/>
    </location>
</feature>
<evidence type="ECO:0000256" key="1">
    <source>
        <dbReference type="SAM" id="MobiDB-lite"/>
    </source>
</evidence>
<keyword evidence="4" id="KW-1185">Reference proteome</keyword>
<evidence type="ECO:0000256" key="2">
    <source>
        <dbReference type="SAM" id="Phobius"/>
    </source>
</evidence>
<gene>
    <name evidence="3" type="ORF">Vbra_5436</name>
</gene>
<evidence type="ECO:0000313" key="4">
    <source>
        <dbReference type="Proteomes" id="UP000041254"/>
    </source>
</evidence>